<keyword evidence="1" id="KW-0472">Membrane</keyword>
<gene>
    <name evidence="2" type="ORF">FB566_1797</name>
</gene>
<dbReference type="Proteomes" id="UP000317043">
    <property type="component" value="Unassembled WGS sequence"/>
</dbReference>
<name>A0A543AUK8_9ACTN</name>
<organism evidence="2 3">
    <name type="scientific">Stackebrandtia endophytica</name>
    <dbReference type="NCBI Taxonomy" id="1496996"/>
    <lineage>
        <taxon>Bacteria</taxon>
        <taxon>Bacillati</taxon>
        <taxon>Actinomycetota</taxon>
        <taxon>Actinomycetes</taxon>
        <taxon>Glycomycetales</taxon>
        <taxon>Glycomycetaceae</taxon>
        <taxon>Stackebrandtia</taxon>
    </lineage>
</organism>
<feature type="transmembrane region" description="Helical" evidence="1">
    <location>
        <begin position="51"/>
        <end position="72"/>
    </location>
</feature>
<evidence type="ECO:0000313" key="3">
    <source>
        <dbReference type="Proteomes" id="UP000317043"/>
    </source>
</evidence>
<proteinExistence type="predicted"/>
<keyword evidence="1" id="KW-0812">Transmembrane</keyword>
<accession>A0A543AUK8</accession>
<sequence>MFARIVVGVLTAAAGLLVAVAVWAAMAGVVPVLTFDVIDDQAVLQRYLDELVTWTVVFAVTVSVGTILGLFLSLSSNVVPEIPITSNPGPPAECAGAALGAAAATPFQQGTAGLAITIGTACFFGWLAVRKTRRFIGEVSELTEALNRDERLRTKGTRVTAEVTRVEFLNTWIDGSPLFSVTAEFDADGSPRSVSENMIADPERAPLVGGTVVVWYDGGPHVVMGFDPGAPLNPDGIRYTAPSWL</sequence>
<dbReference type="EMBL" id="VFOW01000001">
    <property type="protein sequence ID" value="TQL76273.1"/>
    <property type="molecule type" value="Genomic_DNA"/>
</dbReference>
<dbReference type="RefSeq" id="WP_142037432.1">
    <property type="nucleotide sequence ID" value="NZ_JBHTGS010000001.1"/>
</dbReference>
<evidence type="ECO:0000256" key="1">
    <source>
        <dbReference type="SAM" id="Phobius"/>
    </source>
</evidence>
<reference evidence="2 3" key="1">
    <citation type="submission" date="2019-06" db="EMBL/GenBank/DDBJ databases">
        <title>Sequencing the genomes of 1000 actinobacteria strains.</title>
        <authorList>
            <person name="Klenk H.-P."/>
        </authorList>
    </citation>
    <scope>NUCLEOTIDE SEQUENCE [LARGE SCALE GENOMIC DNA]</scope>
    <source>
        <strain evidence="2 3">DSM 45928</strain>
    </source>
</reference>
<keyword evidence="1" id="KW-1133">Transmembrane helix</keyword>
<protein>
    <recommendedName>
        <fullName evidence="4">DUF3592 domain-containing protein</fullName>
    </recommendedName>
</protein>
<evidence type="ECO:0008006" key="4">
    <source>
        <dbReference type="Google" id="ProtNLM"/>
    </source>
</evidence>
<evidence type="ECO:0000313" key="2">
    <source>
        <dbReference type="EMBL" id="TQL76273.1"/>
    </source>
</evidence>
<comment type="caution">
    <text evidence="2">The sequence shown here is derived from an EMBL/GenBank/DDBJ whole genome shotgun (WGS) entry which is preliminary data.</text>
</comment>
<dbReference type="OrthoDB" id="4705984at2"/>
<dbReference type="InParanoid" id="A0A543AUK8"/>
<dbReference type="AlphaFoldDB" id="A0A543AUK8"/>
<keyword evidence="3" id="KW-1185">Reference proteome</keyword>